<gene>
    <name evidence="7" type="primary">LOC113799221</name>
</gene>
<dbReference type="GO" id="GO:0000981">
    <property type="term" value="F:DNA-binding transcription factor activity, RNA polymerase II-specific"/>
    <property type="evidence" value="ECO:0007669"/>
    <property type="project" value="TreeGrafter"/>
</dbReference>
<evidence type="ECO:0000256" key="3">
    <source>
        <dbReference type="ARBA" id="ARBA00023163"/>
    </source>
</evidence>
<keyword evidence="2" id="KW-0805">Transcription regulation</keyword>
<keyword evidence="3" id="KW-0804">Transcription</keyword>
<dbReference type="InterPro" id="IPR013524">
    <property type="entry name" value="Runt_dom"/>
</dbReference>
<dbReference type="GO" id="GO:0005634">
    <property type="term" value="C:nucleus"/>
    <property type="evidence" value="ECO:0007669"/>
    <property type="project" value="UniProtKB-SubCell"/>
</dbReference>
<organism evidence="6 7">
    <name type="scientific">Dermatophagoides pteronyssinus</name>
    <name type="common">European house dust mite</name>
    <dbReference type="NCBI Taxonomy" id="6956"/>
    <lineage>
        <taxon>Eukaryota</taxon>
        <taxon>Metazoa</taxon>
        <taxon>Ecdysozoa</taxon>
        <taxon>Arthropoda</taxon>
        <taxon>Chelicerata</taxon>
        <taxon>Arachnida</taxon>
        <taxon>Acari</taxon>
        <taxon>Acariformes</taxon>
        <taxon>Sarcoptiformes</taxon>
        <taxon>Astigmata</taxon>
        <taxon>Psoroptidia</taxon>
        <taxon>Analgoidea</taxon>
        <taxon>Pyroglyphidae</taxon>
        <taxon>Dermatophagoidinae</taxon>
        <taxon>Dermatophagoides</taxon>
    </lineage>
</organism>
<dbReference type="OrthoDB" id="10029800at2759"/>
<evidence type="ECO:0000313" key="6">
    <source>
        <dbReference type="Proteomes" id="UP000515146"/>
    </source>
</evidence>
<protein>
    <submittedName>
        <fullName evidence="7">Uncharacterized protein LOC113799221</fullName>
    </submittedName>
</protein>
<keyword evidence="4" id="KW-0539">Nucleus</keyword>
<dbReference type="InterPro" id="IPR000040">
    <property type="entry name" value="AML1_Runt"/>
</dbReference>
<name>A0A6P6YJC7_DERPT</name>
<dbReference type="GO" id="GO:0000978">
    <property type="term" value="F:RNA polymerase II cis-regulatory region sequence-specific DNA binding"/>
    <property type="evidence" value="ECO:0007669"/>
    <property type="project" value="TreeGrafter"/>
</dbReference>
<dbReference type="RefSeq" id="XP_027205623.1">
    <property type="nucleotide sequence ID" value="XM_027349822.1"/>
</dbReference>
<evidence type="ECO:0000256" key="2">
    <source>
        <dbReference type="ARBA" id="ARBA00023015"/>
    </source>
</evidence>
<dbReference type="GO" id="GO:0005524">
    <property type="term" value="F:ATP binding"/>
    <property type="evidence" value="ECO:0007669"/>
    <property type="project" value="InterPro"/>
</dbReference>
<dbReference type="AlphaFoldDB" id="A0A6P6YJC7"/>
<dbReference type="KEGG" id="dpte:113799221"/>
<evidence type="ECO:0000313" key="7">
    <source>
        <dbReference type="RefSeq" id="XP_027205623.1"/>
    </source>
</evidence>
<comment type="subcellular location">
    <subcellularLocation>
        <location evidence="1">Nucleus</location>
    </subcellularLocation>
</comment>
<dbReference type="PANTHER" id="PTHR11950:SF31">
    <property type="entry name" value="SEGMENTATION PROTEIN RUNT"/>
    <property type="match status" value="1"/>
</dbReference>
<dbReference type="PROSITE" id="PS51062">
    <property type="entry name" value="RUNT"/>
    <property type="match status" value="1"/>
</dbReference>
<evidence type="ECO:0000259" key="5">
    <source>
        <dbReference type="PROSITE" id="PS51062"/>
    </source>
</evidence>
<proteinExistence type="predicted"/>
<evidence type="ECO:0000256" key="4">
    <source>
        <dbReference type="ARBA" id="ARBA00023242"/>
    </source>
</evidence>
<dbReference type="Pfam" id="PF00853">
    <property type="entry name" value="Runt"/>
    <property type="match status" value="1"/>
</dbReference>
<dbReference type="PANTHER" id="PTHR11950">
    <property type="entry name" value="RUNT RELATED"/>
    <property type="match status" value="1"/>
</dbReference>
<dbReference type="SUPFAM" id="SSF49417">
    <property type="entry name" value="p53-like transcription factors"/>
    <property type="match status" value="1"/>
</dbReference>
<reference evidence="7" key="1">
    <citation type="submission" date="2025-08" db="UniProtKB">
        <authorList>
            <consortium name="RefSeq"/>
        </authorList>
    </citation>
    <scope>IDENTIFICATION</scope>
    <source>
        <strain evidence="7">Airmid</strain>
    </source>
</reference>
<dbReference type="InterPro" id="IPR008967">
    <property type="entry name" value="p53-like_TF_DNA-bd_sf"/>
</dbReference>
<sequence>MDIWNDEFLDQYLKHSTNNYFGLNSVNGSLSSSSSSTTSTSTISPLIRTGAPNILCTELPTHWRLNKSLPYTFKVIILSDCNGLQIKDGTIVQVKAGNEENCFGEIRNGMAVTKNGVAKFHDLRFVARSGRGKHFSLTILVQTKPMLVALYHKAIKVTVDGPREPRSKISTMTTTTTNHQFHNQGNISRNVKNNDNNGHGGGGHYRHNRNLHNHGQISWPYPQQQQQQQQKSLLRPFIDDNGNGIISKSFDKQNRIPGDNCNDIDDGIGGDQHGGYDGGSCGHDGGLPQHLNSNKIILKKSPSSTITKSIAAMMGVVYLNI</sequence>
<feature type="domain" description="Runt" evidence="5">
    <location>
        <begin position="34"/>
        <end position="167"/>
    </location>
</feature>
<dbReference type="InterPro" id="IPR012346">
    <property type="entry name" value="p53/RUNT-type_TF_DNA-bd_sf"/>
</dbReference>
<dbReference type="Gene3D" id="2.60.40.720">
    <property type="match status" value="1"/>
</dbReference>
<dbReference type="PRINTS" id="PR00967">
    <property type="entry name" value="ONCOGENEAML1"/>
</dbReference>
<accession>A0A6P6YJC7</accession>
<keyword evidence="6" id="KW-1185">Reference proteome</keyword>
<evidence type="ECO:0000256" key="1">
    <source>
        <dbReference type="ARBA" id="ARBA00004123"/>
    </source>
</evidence>
<dbReference type="InParanoid" id="A0A6P6YJC7"/>
<dbReference type="Proteomes" id="UP000515146">
    <property type="component" value="Unplaced"/>
</dbReference>